<feature type="transmembrane region" description="Helical" evidence="1">
    <location>
        <begin position="189"/>
        <end position="210"/>
    </location>
</feature>
<feature type="transmembrane region" description="Helical" evidence="1">
    <location>
        <begin position="61"/>
        <end position="82"/>
    </location>
</feature>
<dbReference type="PANTHER" id="PTHR32251:SF15">
    <property type="entry name" value="3-OXO-5-ALPHA-STEROID 4-DEHYDROGENASE (DUF1295)"/>
    <property type="match status" value="1"/>
</dbReference>
<sequence length="237" mass="26274">MAQSGGVSRKHERSLLQKCVFAALHLICVLLSIWLLLGGGWVRVGAWFGLELTLADPQRGLLLLACTLLYFARHLLTLFYLLARKVAFPEVFGLGAFIAFFEIGFLLLGSGAFRQAAVPFSVLDGVALAMVVGGSLLNSWSELQRKWWKRNPAHHGQCYTGGLFASSMHINYFGDTVLFTGWALLTHNLAALAVPAFMAVSFVVFHIPALDAYLSRRYGPQFDTYAARTHKFIPFVY</sequence>
<accession>A0A0M6YAA1</accession>
<dbReference type="AlphaFoldDB" id="A0A0M6YAA1"/>
<feature type="transmembrane region" description="Helical" evidence="1">
    <location>
        <begin position="158"/>
        <end position="183"/>
    </location>
</feature>
<gene>
    <name evidence="2" type="ORF">LAL4801_05067</name>
</gene>
<dbReference type="Pfam" id="PF06966">
    <property type="entry name" value="DUF1295"/>
    <property type="match status" value="1"/>
</dbReference>
<feature type="transmembrane region" description="Helical" evidence="1">
    <location>
        <begin position="20"/>
        <end position="41"/>
    </location>
</feature>
<dbReference type="Proteomes" id="UP000048926">
    <property type="component" value="Unassembled WGS sequence"/>
</dbReference>
<keyword evidence="3" id="KW-1185">Reference proteome</keyword>
<dbReference type="InterPro" id="IPR010721">
    <property type="entry name" value="UstE-like"/>
</dbReference>
<evidence type="ECO:0000313" key="2">
    <source>
        <dbReference type="EMBL" id="CTQ46608.1"/>
    </source>
</evidence>
<dbReference type="Gene3D" id="1.20.120.1630">
    <property type="match status" value="1"/>
</dbReference>
<keyword evidence="1" id="KW-0472">Membrane</keyword>
<protein>
    <submittedName>
        <fullName evidence="2">Putative membrane protein</fullName>
    </submittedName>
</protein>
<proteinExistence type="predicted"/>
<evidence type="ECO:0000313" key="3">
    <source>
        <dbReference type="Proteomes" id="UP000048926"/>
    </source>
</evidence>
<keyword evidence="1" id="KW-1133">Transmembrane helix</keyword>
<feature type="transmembrane region" description="Helical" evidence="1">
    <location>
        <begin position="91"/>
        <end position="110"/>
    </location>
</feature>
<feature type="transmembrane region" description="Helical" evidence="1">
    <location>
        <begin position="116"/>
        <end position="137"/>
    </location>
</feature>
<dbReference type="PANTHER" id="PTHR32251">
    <property type="entry name" value="3-OXO-5-ALPHA-STEROID 4-DEHYDROGENASE"/>
    <property type="match status" value="1"/>
</dbReference>
<dbReference type="EMBL" id="CXST01000003">
    <property type="protein sequence ID" value="CTQ46608.1"/>
    <property type="molecule type" value="Genomic_DNA"/>
</dbReference>
<dbReference type="GO" id="GO:0016020">
    <property type="term" value="C:membrane"/>
    <property type="evidence" value="ECO:0007669"/>
    <property type="project" value="TreeGrafter"/>
</dbReference>
<keyword evidence="1" id="KW-0812">Transmembrane</keyword>
<organism evidence="2 3">
    <name type="scientific">Roseibium aggregatum</name>
    <dbReference type="NCBI Taxonomy" id="187304"/>
    <lineage>
        <taxon>Bacteria</taxon>
        <taxon>Pseudomonadati</taxon>
        <taxon>Pseudomonadota</taxon>
        <taxon>Alphaproteobacteria</taxon>
        <taxon>Hyphomicrobiales</taxon>
        <taxon>Stappiaceae</taxon>
        <taxon>Roseibium</taxon>
    </lineage>
</organism>
<evidence type="ECO:0000256" key="1">
    <source>
        <dbReference type="SAM" id="Phobius"/>
    </source>
</evidence>
<name>A0A0M6YAA1_9HYPH</name>
<reference evidence="3" key="1">
    <citation type="submission" date="2015-07" db="EMBL/GenBank/DDBJ databases">
        <authorList>
            <person name="Rodrigo-Torres Lidia"/>
            <person name="Arahal R.David."/>
        </authorList>
    </citation>
    <scope>NUCLEOTIDE SEQUENCE [LARGE SCALE GENOMIC DNA]</scope>
    <source>
        <strain evidence="3">CECT 4801</strain>
    </source>
</reference>
<dbReference type="OrthoDB" id="9779233at2"/>